<proteinExistence type="predicted"/>
<dbReference type="AlphaFoldDB" id="A0AA38VDC9"/>
<feature type="transmembrane region" description="Helical" evidence="2">
    <location>
        <begin position="21"/>
        <end position="52"/>
    </location>
</feature>
<reference evidence="4" key="1">
    <citation type="submission" date="2022-07" db="EMBL/GenBank/DDBJ databases">
        <title>Fungi with potential for degradation of polypropylene.</title>
        <authorList>
            <person name="Gostincar C."/>
        </authorList>
    </citation>
    <scope>NUCLEOTIDE SEQUENCE</scope>
    <source>
        <strain evidence="4">EXF-13308</strain>
    </source>
</reference>
<accession>A0AA38VDC9</accession>
<feature type="transmembrane region" description="Helical" evidence="2">
    <location>
        <begin position="91"/>
        <end position="108"/>
    </location>
</feature>
<feature type="transmembrane region" description="Helical" evidence="2">
    <location>
        <begin position="128"/>
        <end position="149"/>
    </location>
</feature>
<keyword evidence="2" id="KW-1133">Transmembrane helix</keyword>
<sequence>MFRMSETSKLRGSGLLILNVLRAFNIIGLLTVVAASWVMIVLAGLTTHFFFFDAAAHFFTSTIAGFLIISEVGLFKAYFQRNWPVLSADHSFIWLGVAMIVMGCQVLGNLNKPAASIDSLGLPLWRLVLASGILSITFGFFNVVASLIFRDGKEGITARMIRNDGQLARAPVKDSMYDSSSYSARSASVRQEKRGTRFNFRFPVRASKLKISKPIPQEQDVEQGGMDLREHAGNDEDTWQEDRASPIVPNIQRPPTALHPAYTANSRYSEVSHLPRF</sequence>
<keyword evidence="2" id="KW-0472">Membrane</keyword>
<feature type="compositionally biased region" description="Basic and acidic residues" evidence="1">
    <location>
        <begin position="228"/>
        <end position="244"/>
    </location>
</feature>
<feature type="domain" description="DUF7598" evidence="3">
    <location>
        <begin position="14"/>
        <end position="148"/>
    </location>
</feature>
<protein>
    <recommendedName>
        <fullName evidence="3">DUF7598 domain-containing protein</fullName>
    </recommendedName>
</protein>
<evidence type="ECO:0000256" key="1">
    <source>
        <dbReference type="SAM" id="MobiDB-lite"/>
    </source>
</evidence>
<keyword evidence="5" id="KW-1185">Reference proteome</keyword>
<dbReference type="Pfam" id="PF24535">
    <property type="entry name" value="DUF7598"/>
    <property type="match status" value="1"/>
</dbReference>
<organism evidence="4 5">
    <name type="scientific">Pleurostoma richardsiae</name>
    <dbReference type="NCBI Taxonomy" id="41990"/>
    <lineage>
        <taxon>Eukaryota</taxon>
        <taxon>Fungi</taxon>
        <taxon>Dikarya</taxon>
        <taxon>Ascomycota</taxon>
        <taxon>Pezizomycotina</taxon>
        <taxon>Sordariomycetes</taxon>
        <taxon>Sordariomycetidae</taxon>
        <taxon>Calosphaeriales</taxon>
        <taxon>Pleurostomataceae</taxon>
        <taxon>Pleurostoma</taxon>
    </lineage>
</organism>
<feature type="region of interest" description="Disordered" evidence="1">
    <location>
        <begin position="228"/>
        <end position="277"/>
    </location>
</feature>
<evidence type="ECO:0000313" key="4">
    <source>
        <dbReference type="EMBL" id="KAJ9141930.1"/>
    </source>
</evidence>
<evidence type="ECO:0000313" key="5">
    <source>
        <dbReference type="Proteomes" id="UP001174694"/>
    </source>
</evidence>
<gene>
    <name evidence="4" type="ORF">NKR23_g7614</name>
</gene>
<feature type="transmembrane region" description="Helical" evidence="2">
    <location>
        <begin position="58"/>
        <end position="79"/>
    </location>
</feature>
<comment type="caution">
    <text evidence="4">The sequence shown here is derived from an EMBL/GenBank/DDBJ whole genome shotgun (WGS) entry which is preliminary data.</text>
</comment>
<evidence type="ECO:0000259" key="3">
    <source>
        <dbReference type="Pfam" id="PF24535"/>
    </source>
</evidence>
<dbReference type="EMBL" id="JANBVO010000024">
    <property type="protein sequence ID" value="KAJ9141930.1"/>
    <property type="molecule type" value="Genomic_DNA"/>
</dbReference>
<evidence type="ECO:0000256" key="2">
    <source>
        <dbReference type="SAM" id="Phobius"/>
    </source>
</evidence>
<keyword evidence="2" id="KW-0812">Transmembrane</keyword>
<dbReference type="InterPro" id="IPR056019">
    <property type="entry name" value="DUF7598"/>
</dbReference>
<name>A0AA38VDC9_9PEZI</name>
<dbReference type="Proteomes" id="UP001174694">
    <property type="component" value="Unassembled WGS sequence"/>
</dbReference>